<proteinExistence type="inferred from homology"/>
<comment type="similarity">
    <text evidence="1 2">Belongs to the UPF0235 family.</text>
</comment>
<dbReference type="InterPro" id="IPR003746">
    <property type="entry name" value="DUF167"/>
</dbReference>
<reference evidence="3 6" key="1">
    <citation type="submission" date="2021-01" db="EMBL/GenBank/DDBJ databases">
        <title>Sequencing the genomes of 1000 actinobacteria strains.</title>
        <authorList>
            <person name="Klenk H.-P."/>
        </authorList>
    </citation>
    <scope>NUCLEOTIDE SEQUENCE [LARGE SCALE GENOMIC DNA]</scope>
    <source>
        <strain evidence="3 6">DSM 44581</strain>
    </source>
</reference>
<reference evidence="4" key="2">
    <citation type="submission" date="2021-04" db="EMBL/GenBank/DDBJ databases">
        <title>Saccharothrix algeriensis WGS.</title>
        <authorList>
            <person name="Stuskova K."/>
            <person name="Hakalova E."/>
            <person name="Tebbal A.B."/>
            <person name="Eichmeier A."/>
        </authorList>
    </citation>
    <scope>NUCLEOTIDE SEQUENCE</scope>
    <source>
        <strain evidence="4">NRRL B-24137</strain>
    </source>
</reference>
<dbReference type="Proteomes" id="UP000671828">
    <property type="component" value="Chromosome"/>
</dbReference>
<evidence type="ECO:0000256" key="2">
    <source>
        <dbReference type="HAMAP-Rule" id="MF_00634"/>
    </source>
</evidence>
<keyword evidence="6" id="KW-1185">Reference proteome</keyword>
<dbReference type="InterPro" id="IPR036591">
    <property type="entry name" value="YggU-like_sf"/>
</dbReference>
<evidence type="ECO:0000256" key="1">
    <source>
        <dbReference type="ARBA" id="ARBA00010364"/>
    </source>
</evidence>
<dbReference type="HAMAP" id="MF_00634">
    <property type="entry name" value="UPF0235"/>
    <property type="match status" value="1"/>
</dbReference>
<dbReference type="EMBL" id="CP072788">
    <property type="protein sequence ID" value="QTR02064.1"/>
    <property type="molecule type" value="Genomic_DNA"/>
</dbReference>
<dbReference type="Proteomes" id="UP001195724">
    <property type="component" value="Unassembled WGS sequence"/>
</dbReference>
<dbReference type="PANTHER" id="PTHR13420">
    <property type="entry name" value="UPF0235 PROTEIN C15ORF40"/>
    <property type="match status" value="1"/>
</dbReference>
<evidence type="ECO:0000313" key="6">
    <source>
        <dbReference type="Proteomes" id="UP001195724"/>
    </source>
</evidence>
<accession>A0A8T8HW70</accession>
<protein>
    <recommendedName>
        <fullName evidence="2">UPF0235 protein J7S33_22945</fullName>
    </recommendedName>
</protein>
<dbReference type="SUPFAM" id="SSF69786">
    <property type="entry name" value="YggU-like"/>
    <property type="match status" value="1"/>
</dbReference>
<dbReference type="NCBIfam" id="TIGR00251">
    <property type="entry name" value="DUF167 family protein"/>
    <property type="match status" value="1"/>
</dbReference>
<organism evidence="4 5">
    <name type="scientific">Saccharothrix algeriensis</name>
    <dbReference type="NCBI Taxonomy" id="173560"/>
    <lineage>
        <taxon>Bacteria</taxon>
        <taxon>Bacillati</taxon>
        <taxon>Actinomycetota</taxon>
        <taxon>Actinomycetes</taxon>
        <taxon>Pseudonocardiales</taxon>
        <taxon>Pseudonocardiaceae</taxon>
        <taxon>Saccharothrix</taxon>
    </lineage>
</organism>
<dbReference type="Pfam" id="PF02594">
    <property type="entry name" value="DUF167"/>
    <property type="match status" value="1"/>
</dbReference>
<dbReference type="RefSeq" id="WP_204844185.1">
    <property type="nucleotide sequence ID" value="NZ_JAFBCL010000001.1"/>
</dbReference>
<name>A0A8T8HW70_9PSEU</name>
<dbReference type="EMBL" id="JAFBCL010000001">
    <property type="protein sequence ID" value="MBM7813569.1"/>
    <property type="molecule type" value="Genomic_DNA"/>
</dbReference>
<evidence type="ECO:0000313" key="4">
    <source>
        <dbReference type="EMBL" id="QTR02064.1"/>
    </source>
</evidence>
<sequence>MAEPFRLAVRVKPGAKRDAVGGRWGGTALVVAVAAPAVGGKANEAVRKALAKAFGVRGRDVLITSGERGRDKVVRLDPAPADAAERLEALLGPVG</sequence>
<dbReference type="GO" id="GO:0005737">
    <property type="term" value="C:cytoplasm"/>
    <property type="evidence" value="ECO:0007669"/>
    <property type="project" value="TreeGrafter"/>
</dbReference>
<dbReference type="PANTHER" id="PTHR13420:SF7">
    <property type="entry name" value="UPF0235 PROTEIN C15ORF40"/>
    <property type="match status" value="1"/>
</dbReference>
<dbReference type="AlphaFoldDB" id="A0A8T8HW70"/>
<dbReference type="Gene3D" id="3.30.1200.10">
    <property type="entry name" value="YggU-like"/>
    <property type="match status" value="1"/>
</dbReference>
<evidence type="ECO:0000313" key="5">
    <source>
        <dbReference type="Proteomes" id="UP000671828"/>
    </source>
</evidence>
<evidence type="ECO:0000313" key="3">
    <source>
        <dbReference type="EMBL" id="MBM7813569.1"/>
    </source>
</evidence>
<gene>
    <name evidence="4" type="ORF">J7S33_22945</name>
    <name evidence="3" type="ORF">JOE68_004434</name>
</gene>
<dbReference type="SMART" id="SM01152">
    <property type="entry name" value="DUF167"/>
    <property type="match status" value="1"/>
</dbReference>